<dbReference type="AlphaFoldDB" id="A0A553QL02"/>
<evidence type="ECO:0000313" key="1">
    <source>
        <dbReference type="EMBL" id="TRY90398.1"/>
    </source>
</evidence>
<sequence length="453" mass="51835">MQKYIKASHWKSCACKKKKTVMNHMMLQRKYFTLFPPHFIRLAKSGNNFPGPFKPQCSNCMLISMGEREQRESTHEALGDQDAWLRQRPKEHKTAQMSTIIRSSCEQAERKREGKEKKLLADDDANIRYATCQTLIKINECFMSPHTESRVTIYEDNNYNFTGVALTLKRINAVYLLTHLTQYVLYLNWSIHLVQSLFRKLFQGTQSSLRDKKKQMARAEREPGNGGKSLRIGRCADKQQMCHNHDTFLTAEKQPKALYTSTFVCGMSYRVVKSLESELLSVMDQVHSVTQHTHWSINCNQEGNYQSVCAITARVNKQHLLLHGQTKTMNQAQETVCHSLRIWVLFPHLCLTICQAKTSHCGLKNGRGRQTEVMAGDQLVGDDLMVWTLFVLTISHWGDKKPSLNWLGELLIKGHPRSKSSTPGPLLAFDRHSSFVFSASSSPRDLLLETQAI</sequence>
<accession>A0A553QL02</accession>
<name>A0A553QL02_9TELE</name>
<gene>
    <name evidence="1" type="ORF">DNTS_021892</name>
</gene>
<protein>
    <submittedName>
        <fullName evidence="1">Uncharacterized protein</fullName>
    </submittedName>
</protein>
<evidence type="ECO:0000313" key="2">
    <source>
        <dbReference type="Proteomes" id="UP000316079"/>
    </source>
</evidence>
<organism evidence="1 2">
    <name type="scientific">Danionella cerebrum</name>
    <dbReference type="NCBI Taxonomy" id="2873325"/>
    <lineage>
        <taxon>Eukaryota</taxon>
        <taxon>Metazoa</taxon>
        <taxon>Chordata</taxon>
        <taxon>Craniata</taxon>
        <taxon>Vertebrata</taxon>
        <taxon>Euteleostomi</taxon>
        <taxon>Actinopterygii</taxon>
        <taxon>Neopterygii</taxon>
        <taxon>Teleostei</taxon>
        <taxon>Ostariophysi</taxon>
        <taxon>Cypriniformes</taxon>
        <taxon>Danionidae</taxon>
        <taxon>Danioninae</taxon>
        <taxon>Danionella</taxon>
    </lineage>
</organism>
<keyword evidence="2" id="KW-1185">Reference proteome</keyword>
<comment type="caution">
    <text evidence="1">The sequence shown here is derived from an EMBL/GenBank/DDBJ whole genome shotgun (WGS) entry which is preliminary data.</text>
</comment>
<dbReference type="Proteomes" id="UP000316079">
    <property type="component" value="Unassembled WGS sequence"/>
</dbReference>
<dbReference type="EMBL" id="SRMA01025850">
    <property type="protein sequence ID" value="TRY90398.1"/>
    <property type="molecule type" value="Genomic_DNA"/>
</dbReference>
<reference evidence="1 2" key="1">
    <citation type="journal article" date="2019" name="Sci. Data">
        <title>Hybrid genome assembly and annotation of Danionella translucida.</title>
        <authorList>
            <person name="Kadobianskyi M."/>
            <person name="Schulze L."/>
            <person name="Schuelke M."/>
            <person name="Judkewitz B."/>
        </authorList>
    </citation>
    <scope>NUCLEOTIDE SEQUENCE [LARGE SCALE GENOMIC DNA]</scope>
    <source>
        <strain evidence="1 2">Bolton</strain>
    </source>
</reference>
<proteinExistence type="predicted"/>